<evidence type="ECO:0000313" key="11">
    <source>
        <dbReference type="Proteomes" id="UP000460221"/>
    </source>
</evidence>
<name>A0A7K1FFV4_9ACTN</name>
<keyword evidence="11" id="KW-1185">Reference proteome</keyword>
<accession>A0A7K1FFV4</accession>
<dbReference type="EMBL" id="WLYK01000001">
    <property type="protein sequence ID" value="MTD12988.1"/>
    <property type="molecule type" value="Genomic_DNA"/>
</dbReference>
<evidence type="ECO:0000256" key="9">
    <source>
        <dbReference type="SAM" id="MobiDB-lite"/>
    </source>
</evidence>
<comment type="similarity">
    <text evidence="1 8">Belongs to the SOS response-associated peptidase family.</text>
</comment>
<protein>
    <recommendedName>
        <fullName evidence="8">Abasic site processing protein</fullName>
        <ecNumber evidence="8">3.4.-.-</ecNumber>
    </recommendedName>
</protein>
<gene>
    <name evidence="10" type="ORF">GIS00_03385</name>
</gene>
<keyword evidence="2 8" id="KW-0645">Protease</keyword>
<reference evidence="10 11" key="1">
    <citation type="submission" date="2019-11" db="EMBL/GenBank/DDBJ databases">
        <authorList>
            <person name="Jiang L.-Q."/>
        </authorList>
    </citation>
    <scope>NUCLEOTIDE SEQUENCE [LARGE SCALE GENOMIC DNA]</scope>
    <source>
        <strain evidence="10 11">YIM 132087</strain>
    </source>
</reference>
<keyword evidence="3" id="KW-0227">DNA damage</keyword>
<evidence type="ECO:0000313" key="10">
    <source>
        <dbReference type="EMBL" id="MTD12988.1"/>
    </source>
</evidence>
<dbReference type="GO" id="GO:0008233">
    <property type="term" value="F:peptidase activity"/>
    <property type="evidence" value="ECO:0007669"/>
    <property type="project" value="UniProtKB-KW"/>
</dbReference>
<keyword evidence="6" id="KW-0238">DNA-binding</keyword>
<keyword evidence="4 8" id="KW-0378">Hydrolase</keyword>
<dbReference type="SUPFAM" id="SSF143081">
    <property type="entry name" value="BB1717-like"/>
    <property type="match status" value="1"/>
</dbReference>
<dbReference type="GO" id="GO:0016829">
    <property type="term" value="F:lyase activity"/>
    <property type="evidence" value="ECO:0007669"/>
    <property type="project" value="UniProtKB-KW"/>
</dbReference>
<comment type="caution">
    <text evidence="10">The sequence shown here is derived from an EMBL/GenBank/DDBJ whole genome shotgun (WGS) entry which is preliminary data.</text>
</comment>
<sequence length="295" mass="32223">MCGRYATTMDTETLFGVFDAEPDPAAEPGLYGGDPPRPRYNIAPTTENPVVRLRLVKDEPADGDAAGEHLARTIEPMKWGLVPSWAKDPKIGNRMFNARSESAATTPSFRTALRKRRCLIPASGFYEWRKLGPKPGSKSSKQRKQAYWIHPADDSVMAFAGLWEYWKPKGDGDTAGSGEAAQEAIVSYTILTCDAVGEMRTVHDRMPLILPAADWAAWLDPDADPEAVQRLLAPPDPRLVEQLEFRPIGARIGSVGNDDEDLLVEVRPGEPGTAPDPAADTSSKADDGQLMLQPE</sequence>
<dbReference type="PANTHER" id="PTHR13604:SF0">
    <property type="entry name" value="ABASIC SITE PROCESSING PROTEIN HMCES"/>
    <property type="match status" value="1"/>
</dbReference>
<dbReference type="GO" id="GO:0003697">
    <property type="term" value="F:single-stranded DNA binding"/>
    <property type="evidence" value="ECO:0007669"/>
    <property type="project" value="InterPro"/>
</dbReference>
<evidence type="ECO:0000256" key="6">
    <source>
        <dbReference type="ARBA" id="ARBA00023125"/>
    </source>
</evidence>
<dbReference type="PANTHER" id="PTHR13604">
    <property type="entry name" value="DC12-RELATED"/>
    <property type="match status" value="1"/>
</dbReference>
<feature type="region of interest" description="Disordered" evidence="9">
    <location>
        <begin position="256"/>
        <end position="295"/>
    </location>
</feature>
<evidence type="ECO:0000256" key="2">
    <source>
        <dbReference type="ARBA" id="ARBA00022670"/>
    </source>
</evidence>
<dbReference type="RefSeq" id="WP_154766952.1">
    <property type="nucleotide sequence ID" value="NZ_WLYK01000001.1"/>
</dbReference>
<evidence type="ECO:0000256" key="5">
    <source>
        <dbReference type="ARBA" id="ARBA00023124"/>
    </source>
</evidence>
<evidence type="ECO:0000256" key="7">
    <source>
        <dbReference type="ARBA" id="ARBA00023239"/>
    </source>
</evidence>
<dbReference type="Proteomes" id="UP000460221">
    <property type="component" value="Unassembled WGS sequence"/>
</dbReference>
<keyword evidence="5" id="KW-0190">Covalent protein-DNA linkage</keyword>
<evidence type="ECO:0000256" key="3">
    <source>
        <dbReference type="ARBA" id="ARBA00022763"/>
    </source>
</evidence>
<dbReference type="InterPro" id="IPR003738">
    <property type="entry name" value="SRAP"/>
</dbReference>
<evidence type="ECO:0000256" key="4">
    <source>
        <dbReference type="ARBA" id="ARBA00022801"/>
    </source>
</evidence>
<keyword evidence="7" id="KW-0456">Lyase</keyword>
<dbReference type="GO" id="GO:0106300">
    <property type="term" value="P:protein-DNA covalent cross-linking repair"/>
    <property type="evidence" value="ECO:0007669"/>
    <property type="project" value="InterPro"/>
</dbReference>
<proteinExistence type="inferred from homology"/>
<evidence type="ECO:0000256" key="8">
    <source>
        <dbReference type="RuleBase" id="RU364100"/>
    </source>
</evidence>
<organism evidence="10 11">
    <name type="scientific">Nakamurella alba</name>
    <dbReference type="NCBI Taxonomy" id="2665158"/>
    <lineage>
        <taxon>Bacteria</taxon>
        <taxon>Bacillati</taxon>
        <taxon>Actinomycetota</taxon>
        <taxon>Actinomycetes</taxon>
        <taxon>Nakamurellales</taxon>
        <taxon>Nakamurellaceae</taxon>
        <taxon>Nakamurella</taxon>
    </lineage>
</organism>
<dbReference type="GO" id="GO:0006508">
    <property type="term" value="P:proteolysis"/>
    <property type="evidence" value="ECO:0007669"/>
    <property type="project" value="UniProtKB-KW"/>
</dbReference>
<dbReference type="EC" id="3.4.-.-" evidence="8"/>
<dbReference type="Gene3D" id="3.90.1680.10">
    <property type="entry name" value="SOS response associated peptidase-like"/>
    <property type="match status" value="1"/>
</dbReference>
<dbReference type="Pfam" id="PF02586">
    <property type="entry name" value="SRAP"/>
    <property type="match status" value="1"/>
</dbReference>
<dbReference type="AlphaFoldDB" id="A0A7K1FFV4"/>
<evidence type="ECO:0000256" key="1">
    <source>
        <dbReference type="ARBA" id="ARBA00008136"/>
    </source>
</evidence>
<dbReference type="InterPro" id="IPR036590">
    <property type="entry name" value="SRAP-like"/>
</dbReference>